<reference evidence="2" key="1">
    <citation type="submission" date="2021-01" db="EMBL/GenBank/DDBJ databases">
        <authorList>
            <consortium name="Genoscope - CEA"/>
            <person name="William W."/>
        </authorList>
    </citation>
    <scope>NUCLEOTIDE SEQUENCE</scope>
</reference>
<dbReference type="EMBL" id="CAJJDM010000017">
    <property type="protein sequence ID" value="CAD8052857.1"/>
    <property type="molecule type" value="Genomic_DNA"/>
</dbReference>
<dbReference type="SMART" id="SM01125">
    <property type="entry name" value="DCP2"/>
    <property type="match status" value="1"/>
</dbReference>
<evidence type="ECO:0000313" key="2">
    <source>
        <dbReference type="EMBL" id="CAD8052857.1"/>
    </source>
</evidence>
<dbReference type="PANTHER" id="PTHR23114">
    <property type="entry name" value="M7GPPPN-MRNA HYDROLASE"/>
    <property type="match status" value="1"/>
</dbReference>
<accession>A0A8S1KDU6</accession>
<name>A0A8S1KDU6_PARPR</name>
<organism evidence="2 3">
    <name type="scientific">Paramecium primaurelia</name>
    <dbReference type="NCBI Taxonomy" id="5886"/>
    <lineage>
        <taxon>Eukaryota</taxon>
        <taxon>Sar</taxon>
        <taxon>Alveolata</taxon>
        <taxon>Ciliophora</taxon>
        <taxon>Intramacronucleata</taxon>
        <taxon>Oligohymenophorea</taxon>
        <taxon>Peniculida</taxon>
        <taxon>Parameciidae</taxon>
        <taxon>Paramecium</taxon>
    </lineage>
</organism>
<protein>
    <recommendedName>
        <fullName evidence="1">mRNA decapping protein 2 Box A domain-containing protein</fullName>
    </recommendedName>
</protein>
<dbReference type="AlphaFoldDB" id="A0A8S1KDU6"/>
<sequence length="188" mass="22508">MEQTRDSLLCRFIINLDIEEKKPDRLFFHLQNAYWYYLDFLNPEDKMSQTEFYNWLLTPLPEFNEIRTNLKHYLKQFKKYQKHIPLYGAILLNESLESVLLYIHFPKEVWEEVGYDISKKISDKDYLEFVCEDTGQAQRMYIISGVNEDHKFITSTRFEIGLIQQQSFKVAGGSKLKRSNVVIQPMFI</sequence>
<comment type="caution">
    <text evidence="2">The sequence shown here is derived from an EMBL/GenBank/DDBJ whole genome shotgun (WGS) entry which is preliminary data.</text>
</comment>
<evidence type="ECO:0000259" key="1">
    <source>
        <dbReference type="SMART" id="SM01125"/>
    </source>
</evidence>
<dbReference type="GO" id="GO:0000290">
    <property type="term" value="P:deadenylation-dependent decapping of nuclear-transcribed mRNA"/>
    <property type="evidence" value="ECO:0007669"/>
    <property type="project" value="TreeGrafter"/>
</dbReference>
<proteinExistence type="predicted"/>
<dbReference type="InterPro" id="IPR007722">
    <property type="entry name" value="DCP2_BoxA"/>
</dbReference>
<feature type="domain" description="mRNA decapping protein 2 Box A" evidence="1">
    <location>
        <begin position="2"/>
        <end position="81"/>
    </location>
</feature>
<evidence type="ECO:0000313" key="3">
    <source>
        <dbReference type="Proteomes" id="UP000688137"/>
    </source>
</evidence>
<keyword evidence="3" id="KW-1185">Reference proteome</keyword>
<dbReference type="GO" id="GO:0003723">
    <property type="term" value="F:RNA binding"/>
    <property type="evidence" value="ECO:0007669"/>
    <property type="project" value="InterPro"/>
</dbReference>
<dbReference type="GO" id="GO:0005737">
    <property type="term" value="C:cytoplasm"/>
    <property type="evidence" value="ECO:0007669"/>
    <property type="project" value="TreeGrafter"/>
</dbReference>
<dbReference type="Proteomes" id="UP000688137">
    <property type="component" value="Unassembled WGS sequence"/>
</dbReference>
<dbReference type="PANTHER" id="PTHR23114:SF17">
    <property type="entry name" value="M7GPPPN-MRNA HYDROLASE"/>
    <property type="match status" value="1"/>
</dbReference>
<gene>
    <name evidence="2" type="ORF">PPRIM_AZ9-3.1.T0200036</name>
</gene>
<dbReference type="Pfam" id="PF05026">
    <property type="entry name" value="DCP2"/>
    <property type="match status" value="1"/>
</dbReference>